<dbReference type="CDD" id="cd21502">
    <property type="entry name" value="vWA_BABAM1"/>
    <property type="match status" value="1"/>
</dbReference>
<dbReference type="GO" id="GO:0006302">
    <property type="term" value="P:double-strand break repair"/>
    <property type="evidence" value="ECO:0007669"/>
    <property type="project" value="TreeGrafter"/>
</dbReference>
<evidence type="ECO:0000259" key="8">
    <source>
        <dbReference type="Pfam" id="PF10506"/>
    </source>
</evidence>
<feature type="region of interest" description="Disordered" evidence="7">
    <location>
        <begin position="379"/>
        <end position="400"/>
    </location>
</feature>
<feature type="coiled-coil region" evidence="6">
    <location>
        <begin position="556"/>
        <end position="618"/>
    </location>
</feature>
<dbReference type="PANTHER" id="PTHR15660">
    <property type="entry name" value="BRISC AND BRCA1-A COMPLEX MEMBER 1"/>
    <property type="match status" value="1"/>
</dbReference>
<keyword evidence="5" id="KW-0539">Nucleus</keyword>
<feature type="compositionally biased region" description="Polar residues" evidence="7">
    <location>
        <begin position="56"/>
        <end position="67"/>
    </location>
</feature>
<keyword evidence="4" id="KW-0234">DNA repair</keyword>
<dbReference type="EMBL" id="OX395144">
    <property type="protein sequence ID" value="CAI5798848.1"/>
    <property type="molecule type" value="Genomic_DNA"/>
</dbReference>
<feature type="compositionally biased region" description="Low complexity" evidence="7">
    <location>
        <begin position="946"/>
        <end position="959"/>
    </location>
</feature>
<dbReference type="Pfam" id="PF10506">
    <property type="entry name" value="USHBP1_PDZ-bd"/>
    <property type="match status" value="1"/>
</dbReference>
<dbReference type="AlphaFoldDB" id="A0AA35PUW5"/>
<evidence type="ECO:0000256" key="1">
    <source>
        <dbReference type="ARBA" id="ARBA00004123"/>
    </source>
</evidence>
<dbReference type="GO" id="GO:0016604">
    <property type="term" value="C:nuclear body"/>
    <property type="evidence" value="ECO:0007669"/>
    <property type="project" value="TreeGrafter"/>
</dbReference>
<evidence type="ECO:0000256" key="3">
    <source>
        <dbReference type="ARBA" id="ARBA00022763"/>
    </source>
</evidence>
<evidence type="ECO:0000256" key="2">
    <source>
        <dbReference type="ARBA" id="ARBA00022490"/>
    </source>
</evidence>
<evidence type="ECO:0000256" key="5">
    <source>
        <dbReference type="ARBA" id="ARBA00023242"/>
    </source>
</evidence>
<comment type="subcellular location">
    <subcellularLocation>
        <location evidence="1">Nucleus</location>
    </subcellularLocation>
</comment>
<evidence type="ECO:0000256" key="6">
    <source>
        <dbReference type="SAM" id="Coils"/>
    </source>
</evidence>
<evidence type="ECO:0000256" key="4">
    <source>
        <dbReference type="ARBA" id="ARBA00023204"/>
    </source>
</evidence>
<feature type="region of interest" description="Disordered" evidence="7">
    <location>
        <begin position="938"/>
        <end position="992"/>
    </location>
</feature>
<proteinExistence type="predicted"/>
<keyword evidence="2" id="KW-0963">Cytoplasm</keyword>
<sequence length="1104" mass="122212">MDTSEPSSATEEEEEKVTAEQRPRTRSNPEGAEDRTLSAQASVGSRSEGEGEAASTGDSPQSATATNGKGWPPTVPPTEFQVRTPRVNCPEKVIICLDLSEEMSHSKLESFNGSKTNALNISQKMIEMFVRTKHKIDKSHEFALVVVNNDVTWLSGFTSDPREVCSCLYDLETVVCKSFNLERLFSLIQQKTELPVTENVQSIPPPYVVRTILVYSRPACHPPVTITEQMKKMLQCPYYYFDVLYIHNGFEDKEEETSWKETFAFFSNLDSKGTNYKYEVSLTGPAVELHNCMAKLLAHPLQRPFQTHASYRMLEEEEAVEIEAVSEAEAEGEELASCCSQLNSSLSLRTGNMSRLFGVLKQERTAACHSGWTCKEQTFSQRSGEAGMDKGDEDPAGERFGGDAPDEGAILRYEEHITGLLVTIAHLHGRIESLQRSKAREDDDLCSDLCSEYTASLPRCSLPFPNPAAALPPPAAHPERGDLFLDVHKAVTSLENTVFAHRSRLPCAKAELEGCLEPAEGLEESLRRFQGSEKDPWPQPDPEAQMSGAGFLADGMSIYEREIALYEERNAVLREELEGRDGELDRSKAALCAYQEERDKLQRKVKDLQGALSEMEALPYGATSPVREKESLGLQDPLVPAPNFACCFRGAPSAHPACCLHPGQGPPSEETPAKGMEDQRQELRGFTEKLQGLNQLLTATLQESKGDMEGISLLLGQRESEETALRLAVRCSERCLEAYEALLSLTATKLHLETEEGGEDGGLCHAGRLSEVKLAVLGEAYRSLRRCGQDVSGRPGLSCLEQRFSELRRSEEGDRKVLRGYIRRLREEQASLKLPPCRPPPGPDSAAARITSRIGTKVAAVQKALRETLPSEAAHPRMEKTRLLQELQEAREALGDLNTCLHLTEKEKQRLELQMYTFRAQEAACLLMARILQGERDELRGQQTASTGSSSSSSSCSGEDSSEDFVPLCTSKRNASRSSEDGGVEQSGEEGKTEALKLLNTLTRVNGRIEELRDRISSLLAELEDRSQDSRAQEAQQMELTRDFFKAHSALVLAYQNGRKKQEAQLHQLETQISMMGQRQAGQLQSLVRILRGLEGRAGSPAST</sequence>
<dbReference type="GO" id="GO:0045739">
    <property type="term" value="P:positive regulation of DNA repair"/>
    <property type="evidence" value="ECO:0007669"/>
    <property type="project" value="InterPro"/>
</dbReference>
<dbReference type="Proteomes" id="UP001178461">
    <property type="component" value="Chromosome 18"/>
</dbReference>
<protein>
    <submittedName>
        <fullName evidence="9">BRISC and BRCA1-A complex member 1</fullName>
    </submittedName>
</protein>
<accession>A0AA35PUW5</accession>
<keyword evidence="10" id="KW-1185">Reference proteome</keyword>
<dbReference type="GO" id="GO:0070552">
    <property type="term" value="C:BRISC complex"/>
    <property type="evidence" value="ECO:0007669"/>
    <property type="project" value="InterPro"/>
</dbReference>
<evidence type="ECO:0000256" key="7">
    <source>
        <dbReference type="SAM" id="MobiDB-lite"/>
    </source>
</evidence>
<dbReference type="GO" id="GO:0007095">
    <property type="term" value="P:mitotic G2 DNA damage checkpoint signaling"/>
    <property type="evidence" value="ECO:0007669"/>
    <property type="project" value="TreeGrafter"/>
</dbReference>
<feature type="domain" description="Harmonin-binding protein USHBP1 PDZ-binding" evidence="8">
    <location>
        <begin position="684"/>
        <end position="746"/>
    </location>
</feature>
<organism evidence="9 10">
    <name type="scientific">Podarcis lilfordi</name>
    <name type="common">Lilford's wall lizard</name>
    <dbReference type="NCBI Taxonomy" id="74358"/>
    <lineage>
        <taxon>Eukaryota</taxon>
        <taxon>Metazoa</taxon>
        <taxon>Chordata</taxon>
        <taxon>Craniata</taxon>
        <taxon>Vertebrata</taxon>
        <taxon>Euteleostomi</taxon>
        <taxon>Lepidosauria</taxon>
        <taxon>Squamata</taxon>
        <taxon>Bifurcata</taxon>
        <taxon>Unidentata</taxon>
        <taxon>Episquamata</taxon>
        <taxon>Laterata</taxon>
        <taxon>Lacertibaenia</taxon>
        <taxon>Lacertidae</taxon>
        <taxon>Podarcis</taxon>
    </lineage>
</organism>
<dbReference type="GO" id="GO:0070531">
    <property type="term" value="C:BRCA1-A complex"/>
    <property type="evidence" value="ECO:0007669"/>
    <property type="project" value="InterPro"/>
</dbReference>
<feature type="region of interest" description="Disordered" evidence="7">
    <location>
        <begin position="1"/>
        <end position="83"/>
    </location>
</feature>
<feature type="coiled-coil region" evidence="6">
    <location>
        <begin position="995"/>
        <end position="1079"/>
    </location>
</feature>
<dbReference type="InterPro" id="IPR026126">
    <property type="entry name" value="BABAM1"/>
</dbReference>
<dbReference type="InterPro" id="IPR019536">
    <property type="entry name" value="USHBP1_PDZ-bd"/>
</dbReference>
<evidence type="ECO:0000313" key="10">
    <source>
        <dbReference type="Proteomes" id="UP001178461"/>
    </source>
</evidence>
<evidence type="ECO:0000313" key="9">
    <source>
        <dbReference type="EMBL" id="CAI5798848.1"/>
    </source>
</evidence>
<reference evidence="9" key="1">
    <citation type="submission" date="2022-12" db="EMBL/GenBank/DDBJ databases">
        <authorList>
            <person name="Alioto T."/>
            <person name="Alioto T."/>
            <person name="Gomez Garrido J."/>
        </authorList>
    </citation>
    <scope>NUCLEOTIDE SEQUENCE</scope>
</reference>
<keyword evidence="3" id="KW-0227">DNA damage</keyword>
<keyword evidence="6" id="KW-0175">Coiled coil</keyword>
<dbReference type="PANTHER" id="PTHR15660:SF1">
    <property type="entry name" value="BRISC AND BRCA1-A COMPLEX MEMBER 1"/>
    <property type="match status" value="1"/>
</dbReference>
<name>A0AA35PUW5_9SAUR</name>
<gene>
    <name evidence="9" type="ORF">PODLI_1B012336</name>
</gene>